<protein>
    <recommendedName>
        <fullName evidence="8">Flagellar biosynthetic protein FliR</fullName>
    </recommendedName>
</protein>
<reference evidence="7" key="1">
    <citation type="journal article" date="2015" name="Nature">
        <title>Complex archaea that bridge the gap between prokaryotes and eukaryotes.</title>
        <authorList>
            <person name="Spang A."/>
            <person name="Saw J.H."/>
            <person name="Jorgensen S.L."/>
            <person name="Zaremba-Niedzwiedzka K."/>
            <person name="Martijn J."/>
            <person name="Lind A.E."/>
            <person name="van Eijk R."/>
            <person name="Schleper C."/>
            <person name="Guy L."/>
            <person name="Ettema T.J."/>
        </authorList>
    </citation>
    <scope>NUCLEOTIDE SEQUENCE</scope>
</reference>
<keyword evidence="2" id="KW-1003">Cell membrane</keyword>
<sequence>MTAELSDIVFSLFLIFCRIGTCLLLMPGFSSSRVPLQVRLFLAFAISLALSPALLPVLQPLVAGSGDNARLSLMVTEILNGLFIGLLGRSFMIALQFGGYVIANSIGMGQSMGVPIDDQSPAPAVASLVTLTATTLIFVLNLHAEIARALVASYSAMPAAAGFSVRGSLVNITDNLSEAFLLTLRISSPFVLYGVIVNFAIGLANKLTPTIPIYFISLPFVLAGGLVLFGYVISDFLVLFMQDFEQWVLTG</sequence>
<feature type="transmembrane region" description="Helical" evidence="6">
    <location>
        <begin position="6"/>
        <end position="26"/>
    </location>
</feature>
<dbReference type="PANTHER" id="PTHR30065">
    <property type="entry name" value="FLAGELLAR BIOSYNTHETIC PROTEIN FLIR"/>
    <property type="match status" value="1"/>
</dbReference>
<comment type="caution">
    <text evidence="7">The sequence shown here is derived from an EMBL/GenBank/DDBJ whole genome shotgun (WGS) entry which is preliminary data.</text>
</comment>
<gene>
    <name evidence="7" type="ORF">LCGC14_0260860</name>
</gene>
<dbReference type="PRINTS" id="PR00953">
    <property type="entry name" value="TYPE3IMRPROT"/>
</dbReference>
<dbReference type="InterPro" id="IPR002010">
    <property type="entry name" value="T3SS_IM_R"/>
</dbReference>
<feature type="transmembrane region" description="Helical" evidence="6">
    <location>
        <begin position="78"/>
        <end position="103"/>
    </location>
</feature>
<keyword evidence="5 6" id="KW-0472">Membrane</keyword>
<proteinExistence type="predicted"/>
<keyword evidence="4 6" id="KW-1133">Transmembrane helix</keyword>
<dbReference type="AlphaFoldDB" id="A0A0F9U1V7"/>
<evidence type="ECO:0000256" key="5">
    <source>
        <dbReference type="ARBA" id="ARBA00023136"/>
    </source>
</evidence>
<feature type="transmembrane region" description="Helical" evidence="6">
    <location>
        <begin position="213"/>
        <end position="233"/>
    </location>
</feature>
<dbReference type="GO" id="GO:0005886">
    <property type="term" value="C:plasma membrane"/>
    <property type="evidence" value="ECO:0007669"/>
    <property type="project" value="UniProtKB-SubCell"/>
</dbReference>
<evidence type="ECO:0008006" key="8">
    <source>
        <dbReference type="Google" id="ProtNLM"/>
    </source>
</evidence>
<evidence type="ECO:0000256" key="2">
    <source>
        <dbReference type="ARBA" id="ARBA00022475"/>
    </source>
</evidence>
<feature type="transmembrane region" description="Helical" evidence="6">
    <location>
        <begin position="179"/>
        <end position="201"/>
    </location>
</feature>
<evidence type="ECO:0000256" key="3">
    <source>
        <dbReference type="ARBA" id="ARBA00022692"/>
    </source>
</evidence>
<evidence type="ECO:0000256" key="1">
    <source>
        <dbReference type="ARBA" id="ARBA00004651"/>
    </source>
</evidence>
<feature type="transmembrane region" description="Helical" evidence="6">
    <location>
        <begin position="124"/>
        <end position="144"/>
    </location>
</feature>
<organism evidence="7">
    <name type="scientific">marine sediment metagenome</name>
    <dbReference type="NCBI Taxonomy" id="412755"/>
    <lineage>
        <taxon>unclassified sequences</taxon>
        <taxon>metagenomes</taxon>
        <taxon>ecological metagenomes</taxon>
    </lineage>
</organism>
<accession>A0A0F9U1V7</accession>
<evidence type="ECO:0000313" key="7">
    <source>
        <dbReference type="EMBL" id="KKN87240.1"/>
    </source>
</evidence>
<comment type="subcellular location">
    <subcellularLocation>
        <location evidence="1">Cell membrane</location>
        <topology evidence="1">Multi-pass membrane protein</topology>
    </subcellularLocation>
</comment>
<keyword evidence="3 6" id="KW-0812">Transmembrane</keyword>
<dbReference type="GO" id="GO:0006605">
    <property type="term" value="P:protein targeting"/>
    <property type="evidence" value="ECO:0007669"/>
    <property type="project" value="InterPro"/>
</dbReference>
<evidence type="ECO:0000256" key="4">
    <source>
        <dbReference type="ARBA" id="ARBA00022989"/>
    </source>
</evidence>
<feature type="transmembrane region" description="Helical" evidence="6">
    <location>
        <begin position="38"/>
        <end position="58"/>
    </location>
</feature>
<name>A0A0F9U1V7_9ZZZZ</name>
<dbReference type="EMBL" id="LAZR01000140">
    <property type="protein sequence ID" value="KKN87240.1"/>
    <property type="molecule type" value="Genomic_DNA"/>
</dbReference>
<dbReference type="Pfam" id="PF01311">
    <property type="entry name" value="Bac_export_1"/>
    <property type="match status" value="1"/>
</dbReference>
<dbReference type="PANTHER" id="PTHR30065:SF1">
    <property type="entry name" value="SURFACE PRESENTATION OF ANTIGENS PROTEIN SPAR"/>
    <property type="match status" value="1"/>
</dbReference>
<evidence type="ECO:0000256" key="6">
    <source>
        <dbReference type="SAM" id="Phobius"/>
    </source>
</evidence>